<evidence type="ECO:0000313" key="2">
    <source>
        <dbReference type="Proteomes" id="UP001432322"/>
    </source>
</evidence>
<evidence type="ECO:0008006" key="3">
    <source>
        <dbReference type="Google" id="ProtNLM"/>
    </source>
</evidence>
<keyword evidence="2" id="KW-1185">Reference proteome</keyword>
<name>A0AAV5VME6_9BILA</name>
<organism evidence="1 2">
    <name type="scientific">Pristionchus fissidentatus</name>
    <dbReference type="NCBI Taxonomy" id="1538716"/>
    <lineage>
        <taxon>Eukaryota</taxon>
        <taxon>Metazoa</taxon>
        <taxon>Ecdysozoa</taxon>
        <taxon>Nematoda</taxon>
        <taxon>Chromadorea</taxon>
        <taxon>Rhabditida</taxon>
        <taxon>Rhabditina</taxon>
        <taxon>Diplogasteromorpha</taxon>
        <taxon>Diplogasteroidea</taxon>
        <taxon>Neodiplogasteridae</taxon>
        <taxon>Pristionchus</taxon>
    </lineage>
</organism>
<reference evidence="1" key="1">
    <citation type="submission" date="2023-10" db="EMBL/GenBank/DDBJ databases">
        <title>Genome assembly of Pristionchus species.</title>
        <authorList>
            <person name="Yoshida K."/>
            <person name="Sommer R.J."/>
        </authorList>
    </citation>
    <scope>NUCLEOTIDE SEQUENCE</scope>
    <source>
        <strain evidence="1">RS5133</strain>
    </source>
</reference>
<accession>A0AAV5VME6</accession>
<evidence type="ECO:0000313" key="1">
    <source>
        <dbReference type="EMBL" id="GMT19574.1"/>
    </source>
</evidence>
<dbReference type="Proteomes" id="UP001432322">
    <property type="component" value="Unassembled WGS sequence"/>
</dbReference>
<feature type="non-terminal residue" evidence="1">
    <location>
        <position position="1"/>
    </location>
</feature>
<protein>
    <recommendedName>
        <fullName evidence="3">Ribosomal protein</fullName>
    </recommendedName>
</protein>
<proteinExistence type="predicted"/>
<feature type="non-terminal residue" evidence="1">
    <location>
        <position position="110"/>
    </location>
</feature>
<sequence length="110" mass="11809">PGSVELDEDELVVANERVEGLGGEGNDLLCGRLVVGIDTGLNPIDDSLFVSASIVIRRFSSLLPELESGISLDVVLLAHFSLHCAIDLGKRRIQLVRSLLVFGREVLAVT</sequence>
<gene>
    <name evidence="1" type="ORF">PFISCL1PPCAC_10871</name>
</gene>
<comment type="caution">
    <text evidence="1">The sequence shown here is derived from an EMBL/GenBank/DDBJ whole genome shotgun (WGS) entry which is preliminary data.</text>
</comment>
<dbReference type="AlphaFoldDB" id="A0AAV5VME6"/>
<dbReference type="EMBL" id="BTSY01000003">
    <property type="protein sequence ID" value="GMT19574.1"/>
    <property type="molecule type" value="Genomic_DNA"/>
</dbReference>